<accession>A0A8S5NS45</accession>
<evidence type="ECO:0000313" key="1">
    <source>
        <dbReference type="EMBL" id="DAD97212.1"/>
    </source>
</evidence>
<proteinExistence type="predicted"/>
<sequence>MGSDIPPVEIFWGQIPKLGTGGWGQLSKFMTKNFLLGG</sequence>
<reference evidence="1" key="1">
    <citation type="journal article" date="2021" name="Proc. Natl. Acad. Sci. U.S.A.">
        <title>A Catalog of Tens of Thousands of Viruses from Human Metagenomes Reveals Hidden Associations with Chronic Diseases.</title>
        <authorList>
            <person name="Tisza M.J."/>
            <person name="Buck C.B."/>
        </authorList>
    </citation>
    <scope>NUCLEOTIDE SEQUENCE</scope>
    <source>
        <strain evidence="1">CtWsj12</strain>
    </source>
</reference>
<dbReference type="EMBL" id="BK015233">
    <property type="protein sequence ID" value="DAD97212.1"/>
    <property type="molecule type" value="Genomic_DNA"/>
</dbReference>
<protein>
    <submittedName>
        <fullName evidence="1">Uncharacterized protein</fullName>
    </submittedName>
</protein>
<name>A0A8S5NS45_9CAUD</name>
<organism evidence="1">
    <name type="scientific">Siphoviridae sp. ctWsj12</name>
    <dbReference type="NCBI Taxonomy" id="2826363"/>
    <lineage>
        <taxon>Viruses</taxon>
        <taxon>Duplodnaviria</taxon>
        <taxon>Heunggongvirae</taxon>
        <taxon>Uroviricota</taxon>
        <taxon>Caudoviricetes</taxon>
    </lineage>
</organism>